<organism evidence="2">
    <name type="scientific">Arion vulgaris</name>
    <dbReference type="NCBI Taxonomy" id="1028688"/>
    <lineage>
        <taxon>Eukaryota</taxon>
        <taxon>Metazoa</taxon>
        <taxon>Spiralia</taxon>
        <taxon>Lophotrochozoa</taxon>
        <taxon>Mollusca</taxon>
        <taxon>Gastropoda</taxon>
        <taxon>Heterobranchia</taxon>
        <taxon>Euthyneura</taxon>
        <taxon>Panpulmonata</taxon>
        <taxon>Eupulmonata</taxon>
        <taxon>Stylommatophora</taxon>
        <taxon>Helicina</taxon>
        <taxon>Arionoidea</taxon>
        <taxon>Arionidae</taxon>
        <taxon>Arion</taxon>
    </lineage>
</organism>
<dbReference type="InterPro" id="IPR000782">
    <property type="entry name" value="FAS1_domain"/>
</dbReference>
<dbReference type="InterPro" id="IPR036378">
    <property type="entry name" value="FAS1_dom_sf"/>
</dbReference>
<protein>
    <recommendedName>
        <fullName evidence="1">FAS1 domain-containing protein</fullName>
    </recommendedName>
</protein>
<dbReference type="PROSITE" id="PS50213">
    <property type="entry name" value="FAS1"/>
    <property type="match status" value="1"/>
</dbReference>
<feature type="domain" description="FAS1" evidence="1">
    <location>
        <begin position="1"/>
        <end position="63"/>
    </location>
</feature>
<dbReference type="Gene3D" id="2.30.180.10">
    <property type="entry name" value="FAS1 domain"/>
    <property type="match status" value="1"/>
</dbReference>
<dbReference type="SUPFAM" id="SSF82153">
    <property type="entry name" value="FAS1 domain"/>
    <property type="match status" value="1"/>
</dbReference>
<dbReference type="Pfam" id="PF02469">
    <property type="entry name" value="Fasciclin"/>
    <property type="match status" value="1"/>
</dbReference>
<evidence type="ECO:0000259" key="1">
    <source>
        <dbReference type="PROSITE" id="PS50213"/>
    </source>
</evidence>
<sequence>GRYTLASLPKQGKIPSRLGPDRYLYINTFYVDNRQVITVNGAAIVRADIMADNGVIHILDSIITPAGSGL</sequence>
<dbReference type="EMBL" id="HACG01052844">
    <property type="protein sequence ID" value="CEK99715.1"/>
    <property type="molecule type" value="Transcribed_RNA"/>
</dbReference>
<reference evidence="2" key="1">
    <citation type="submission" date="2014-12" db="EMBL/GenBank/DDBJ databases">
        <title>Insight into the proteome of Arion vulgaris.</title>
        <authorList>
            <person name="Aradska J."/>
            <person name="Bulat T."/>
            <person name="Smidak R."/>
            <person name="Sarate P."/>
            <person name="Gangsoo J."/>
            <person name="Sialana F."/>
            <person name="Bilban M."/>
            <person name="Lubec G."/>
        </authorList>
    </citation>
    <scope>NUCLEOTIDE SEQUENCE</scope>
    <source>
        <tissue evidence="2">Skin</tissue>
    </source>
</reference>
<accession>A0A0B7C5G1</accession>
<gene>
    <name evidence="2" type="primary">ORF221963</name>
</gene>
<proteinExistence type="predicted"/>
<dbReference type="AlphaFoldDB" id="A0A0B7C5G1"/>
<feature type="non-terminal residue" evidence="2">
    <location>
        <position position="1"/>
    </location>
</feature>
<feature type="non-terminal residue" evidence="2">
    <location>
        <position position="70"/>
    </location>
</feature>
<name>A0A0B7C5G1_9EUPU</name>
<evidence type="ECO:0000313" key="2">
    <source>
        <dbReference type="EMBL" id="CEK99715.1"/>
    </source>
</evidence>